<evidence type="ECO:0000313" key="2">
    <source>
        <dbReference type="WBParaSite" id="Hba_10377"/>
    </source>
</evidence>
<keyword evidence="1" id="KW-1185">Reference proteome</keyword>
<dbReference type="WBParaSite" id="Hba_10377">
    <property type="protein sequence ID" value="Hba_10377"/>
    <property type="gene ID" value="Hba_10377"/>
</dbReference>
<proteinExistence type="predicted"/>
<name>A0A1I7WZ11_HETBA</name>
<evidence type="ECO:0000313" key="1">
    <source>
        <dbReference type="Proteomes" id="UP000095283"/>
    </source>
</evidence>
<dbReference type="AlphaFoldDB" id="A0A1I7WZ11"/>
<accession>A0A1I7WZ11</accession>
<reference evidence="2" key="1">
    <citation type="submission" date="2016-11" db="UniProtKB">
        <authorList>
            <consortium name="WormBaseParasite"/>
        </authorList>
    </citation>
    <scope>IDENTIFICATION</scope>
</reference>
<protein>
    <submittedName>
        <fullName evidence="2">HA domain-containing protein</fullName>
    </submittedName>
</protein>
<organism evidence="1 2">
    <name type="scientific">Heterorhabditis bacteriophora</name>
    <name type="common">Entomopathogenic nematode worm</name>
    <dbReference type="NCBI Taxonomy" id="37862"/>
    <lineage>
        <taxon>Eukaryota</taxon>
        <taxon>Metazoa</taxon>
        <taxon>Ecdysozoa</taxon>
        <taxon>Nematoda</taxon>
        <taxon>Chromadorea</taxon>
        <taxon>Rhabditida</taxon>
        <taxon>Rhabditina</taxon>
        <taxon>Rhabditomorpha</taxon>
        <taxon>Strongyloidea</taxon>
        <taxon>Heterorhabditidae</taxon>
        <taxon>Heterorhabditis</taxon>
    </lineage>
</organism>
<dbReference type="Proteomes" id="UP000095283">
    <property type="component" value="Unplaced"/>
</dbReference>
<sequence length="93" mass="10639">MKWAGSVTQQVKRCEIEIGMNTGLPDSWSGGWTLTDKLNRLAMISRAALLESKETQRIEGDKGLWVKNKQHGRIADIVERCVRRRITMLDIEN</sequence>